<sequence>MPMARRTKAEAEATRVALLDAAEAVFFEKGVACTSLEQIARHAGMTRGAVYWHFRNKADLFRAVLDRVRMPFEELVAENVPDEASPLEAIRLGCQQGFHRLEQTQHRRVHATLLHRCEFSTDIDPQAIQAEMANECLGALQIYLDEAQAQGLLRKDLDPAVATRLLQTTLSGLYHDWLRNTEAFSLQQRGTELVDTQLRLFSRDTASS</sequence>
<protein>
    <submittedName>
        <fullName evidence="7">TetR family transcriptional regulator</fullName>
    </submittedName>
</protein>
<dbReference type="InterPro" id="IPR050109">
    <property type="entry name" value="HTH-type_TetR-like_transc_reg"/>
</dbReference>
<evidence type="ECO:0000256" key="2">
    <source>
        <dbReference type="ARBA" id="ARBA00023015"/>
    </source>
</evidence>
<dbReference type="GO" id="GO:0000976">
    <property type="term" value="F:transcription cis-regulatory region binding"/>
    <property type="evidence" value="ECO:0007669"/>
    <property type="project" value="TreeGrafter"/>
</dbReference>
<keyword evidence="1" id="KW-0678">Repressor</keyword>
<dbReference type="PROSITE" id="PS50977">
    <property type="entry name" value="HTH_TETR_2"/>
    <property type="match status" value="1"/>
</dbReference>
<accession>A0A4Y4F253</accession>
<gene>
    <name evidence="7" type="primary">bpeR</name>
    <name evidence="7" type="ORF">HHA01_06470</name>
</gene>
<dbReference type="PANTHER" id="PTHR30055">
    <property type="entry name" value="HTH-TYPE TRANSCRIPTIONAL REGULATOR RUTR"/>
    <property type="match status" value="1"/>
</dbReference>
<evidence type="ECO:0000313" key="7">
    <source>
        <dbReference type="EMBL" id="GED21670.1"/>
    </source>
</evidence>
<dbReference type="GO" id="GO:0003700">
    <property type="term" value="F:DNA-binding transcription factor activity"/>
    <property type="evidence" value="ECO:0007669"/>
    <property type="project" value="TreeGrafter"/>
</dbReference>
<dbReference type="Proteomes" id="UP000319812">
    <property type="component" value="Unassembled WGS sequence"/>
</dbReference>
<comment type="caution">
    <text evidence="7">The sequence shown here is derived from an EMBL/GenBank/DDBJ whole genome shotgun (WGS) entry which is preliminary data.</text>
</comment>
<evidence type="ECO:0000256" key="5">
    <source>
        <dbReference type="PROSITE-ProRule" id="PRU00335"/>
    </source>
</evidence>
<evidence type="ECO:0000313" key="8">
    <source>
        <dbReference type="Proteomes" id="UP000319812"/>
    </source>
</evidence>
<dbReference type="SUPFAM" id="SSF46689">
    <property type="entry name" value="Homeodomain-like"/>
    <property type="match status" value="1"/>
</dbReference>
<reference evidence="7 8" key="1">
    <citation type="submission" date="2019-06" db="EMBL/GenBank/DDBJ databases">
        <title>Whole genome shotgun sequence of Halomonas halmophila NBRC 15537.</title>
        <authorList>
            <person name="Hosoyama A."/>
            <person name="Uohara A."/>
            <person name="Ohji S."/>
            <person name="Ichikawa N."/>
        </authorList>
    </citation>
    <scope>NUCLEOTIDE SEQUENCE [LARGE SCALE GENOMIC DNA]</scope>
    <source>
        <strain evidence="7 8">NBRC 15537</strain>
    </source>
</reference>
<dbReference type="Pfam" id="PF08361">
    <property type="entry name" value="TetR_C_2"/>
    <property type="match status" value="1"/>
</dbReference>
<evidence type="ECO:0000256" key="1">
    <source>
        <dbReference type="ARBA" id="ARBA00022491"/>
    </source>
</evidence>
<dbReference type="EMBL" id="BJOC01000011">
    <property type="protein sequence ID" value="GED21670.1"/>
    <property type="molecule type" value="Genomic_DNA"/>
</dbReference>
<dbReference type="Pfam" id="PF00440">
    <property type="entry name" value="TetR_N"/>
    <property type="match status" value="1"/>
</dbReference>
<keyword evidence="2" id="KW-0805">Transcription regulation</keyword>
<keyword evidence="3 5" id="KW-0238">DNA-binding</keyword>
<dbReference type="PANTHER" id="PTHR30055:SF240">
    <property type="entry name" value="HTH-TYPE TRANSCRIPTIONAL REGULATOR ACRR"/>
    <property type="match status" value="1"/>
</dbReference>
<feature type="DNA-binding region" description="H-T-H motif" evidence="5">
    <location>
        <begin position="35"/>
        <end position="54"/>
    </location>
</feature>
<dbReference type="InterPro" id="IPR036271">
    <property type="entry name" value="Tet_transcr_reg_TetR-rel_C_sf"/>
</dbReference>
<dbReference type="PRINTS" id="PR00455">
    <property type="entry name" value="HTHTETR"/>
</dbReference>
<evidence type="ECO:0000256" key="4">
    <source>
        <dbReference type="ARBA" id="ARBA00023163"/>
    </source>
</evidence>
<organism evidence="7 8">
    <name type="scientific">Halomonas halmophila</name>
    <dbReference type="NCBI Taxonomy" id="252"/>
    <lineage>
        <taxon>Bacteria</taxon>
        <taxon>Pseudomonadati</taxon>
        <taxon>Pseudomonadota</taxon>
        <taxon>Gammaproteobacteria</taxon>
        <taxon>Oceanospirillales</taxon>
        <taxon>Halomonadaceae</taxon>
        <taxon>Halomonas</taxon>
    </lineage>
</organism>
<name>A0A4Y4F253_9GAMM</name>
<feature type="domain" description="HTH tetR-type" evidence="6">
    <location>
        <begin position="12"/>
        <end position="72"/>
    </location>
</feature>
<dbReference type="AlphaFoldDB" id="A0A4Y4F253"/>
<evidence type="ECO:0000256" key="3">
    <source>
        <dbReference type="ARBA" id="ARBA00023125"/>
    </source>
</evidence>
<keyword evidence="4" id="KW-0804">Transcription</keyword>
<dbReference type="InterPro" id="IPR009057">
    <property type="entry name" value="Homeodomain-like_sf"/>
</dbReference>
<dbReference type="InterPro" id="IPR013572">
    <property type="entry name" value="Tscrpt_reg_MAATS_C"/>
</dbReference>
<evidence type="ECO:0000259" key="6">
    <source>
        <dbReference type="PROSITE" id="PS50977"/>
    </source>
</evidence>
<keyword evidence="8" id="KW-1185">Reference proteome</keyword>
<dbReference type="InterPro" id="IPR001647">
    <property type="entry name" value="HTH_TetR"/>
</dbReference>
<proteinExistence type="predicted"/>
<dbReference type="SUPFAM" id="SSF48498">
    <property type="entry name" value="Tetracyclin repressor-like, C-terminal domain"/>
    <property type="match status" value="1"/>
</dbReference>
<dbReference type="Gene3D" id="1.10.357.10">
    <property type="entry name" value="Tetracycline Repressor, domain 2"/>
    <property type="match status" value="1"/>
</dbReference>